<dbReference type="AlphaFoldDB" id="A0AAU8LQZ8"/>
<proteinExistence type="predicted"/>
<keyword evidence="1" id="KW-1133">Transmembrane helix</keyword>
<accession>A0AAU8LQZ8</accession>
<evidence type="ECO:0000313" key="2">
    <source>
        <dbReference type="EMBL" id="XCN71333.1"/>
    </source>
</evidence>
<reference evidence="2" key="2">
    <citation type="submission" date="2024-06" db="EMBL/GenBank/DDBJ databases">
        <authorList>
            <person name="Plum-Jensen L.E."/>
            <person name="Schramm A."/>
            <person name="Marshall I.P.G."/>
        </authorList>
    </citation>
    <scope>NUCLEOTIDE SEQUENCE</scope>
    <source>
        <strain evidence="2">Rat1</strain>
    </source>
</reference>
<dbReference type="Pfam" id="PF19953">
    <property type="entry name" value="EACC1"/>
    <property type="match status" value="1"/>
</dbReference>
<gene>
    <name evidence="2" type="ORF">Q3M24_13535</name>
</gene>
<keyword evidence="1" id="KW-0472">Membrane</keyword>
<reference evidence="2" key="1">
    <citation type="journal article" date="2024" name="Syst. Appl. Microbiol.">
        <title>First single-strain enrichments of Electrothrix cable bacteria, description of E. aestuarii sp. nov. and E. rattekaaiensis sp. nov., and proposal of a cable bacteria taxonomy following the rules of the SeqCode.</title>
        <authorList>
            <person name="Plum-Jensen L.E."/>
            <person name="Schramm A."/>
            <person name="Marshall I.P.G."/>
        </authorList>
    </citation>
    <scope>NUCLEOTIDE SEQUENCE</scope>
    <source>
        <strain evidence="2">Rat1</strain>
    </source>
</reference>
<evidence type="ECO:0000256" key="1">
    <source>
        <dbReference type="SAM" id="Phobius"/>
    </source>
</evidence>
<name>A0AAU8LQZ8_9BACT</name>
<feature type="transmembrane region" description="Helical" evidence="1">
    <location>
        <begin position="57"/>
        <end position="79"/>
    </location>
</feature>
<protein>
    <submittedName>
        <fullName evidence="2">Uncharacterized protein</fullName>
    </submittedName>
</protein>
<dbReference type="InterPro" id="IPR045428">
    <property type="entry name" value="EACC1"/>
</dbReference>
<keyword evidence="1" id="KW-0812">Transmembrane</keyword>
<dbReference type="EMBL" id="CP159373">
    <property type="protein sequence ID" value="XCN71333.1"/>
    <property type="molecule type" value="Genomic_DNA"/>
</dbReference>
<dbReference type="KEGG" id="eaj:Q3M24_13535"/>
<sequence>MDAKLILHHSEMSDEDIQKLTIELKNSVNRETDLTAQLPEEAGGLGTKGDVVTIGQIILAAVGSGGALAALLPVLRLYFERKPTLRMEIELGDGRRAIIESEHLQPAQIQQATEAVRQLFEQTGDKDNGENG</sequence>
<organism evidence="2">
    <name type="scientific">Candidatus Electrothrix aestuarii</name>
    <dbReference type="NCBI Taxonomy" id="3062594"/>
    <lineage>
        <taxon>Bacteria</taxon>
        <taxon>Pseudomonadati</taxon>
        <taxon>Thermodesulfobacteriota</taxon>
        <taxon>Desulfobulbia</taxon>
        <taxon>Desulfobulbales</taxon>
        <taxon>Desulfobulbaceae</taxon>
        <taxon>Candidatus Electrothrix</taxon>
    </lineage>
</organism>